<protein>
    <submittedName>
        <fullName evidence="2">Uncharacterized protein</fullName>
    </submittedName>
</protein>
<accession>A0A1I8A359</accession>
<organism evidence="1 2">
    <name type="scientific">Steinernema glaseri</name>
    <dbReference type="NCBI Taxonomy" id="37863"/>
    <lineage>
        <taxon>Eukaryota</taxon>
        <taxon>Metazoa</taxon>
        <taxon>Ecdysozoa</taxon>
        <taxon>Nematoda</taxon>
        <taxon>Chromadorea</taxon>
        <taxon>Rhabditida</taxon>
        <taxon>Tylenchina</taxon>
        <taxon>Panagrolaimomorpha</taxon>
        <taxon>Strongyloidoidea</taxon>
        <taxon>Steinernematidae</taxon>
        <taxon>Steinernema</taxon>
    </lineage>
</organism>
<evidence type="ECO:0000313" key="2">
    <source>
        <dbReference type="WBParaSite" id="L893_g32541.t1"/>
    </source>
</evidence>
<evidence type="ECO:0000313" key="1">
    <source>
        <dbReference type="Proteomes" id="UP000095287"/>
    </source>
</evidence>
<reference evidence="2" key="1">
    <citation type="submission" date="2016-11" db="UniProtKB">
        <authorList>
            <consortium name="WormBaseParasite"/>
        </authorList>
    </citation>
    <scope>IDENTIFICATION</scope>
</reference>
<dbReference type="AlphaFoldDB" id="A0A1I8A359"/>
<name>A0A1I8A359_9BILA</name>
<dbReference type="WBParaSite" id="L893_g32541.t1">
    <property type="protein sequence ID" value="L893_g32541.t1"/>
    <property type="gene ID" value="L893_g32541"/>
</dbReference>
<keyword evidence="1" id="KW-1185">Reference proteome</keyword>
<dbReference type="Proteomes" id="UP000095287">
    <property type="component" value="Unplaced"/>
</dbReference>
<sequence length="126" mass="14036">MRPFIWHSKYSSSYFLSDHNTAWRLLPTSTNRAILRLSGSFRNSSFRLFARSPLEGLPEEVASEEVTGGFAYSEVVRVGLSKRLNAAAKTLNEGDDGFGVPRRYRLCGGSLIYGAKGSLIKKALFR</sequence>
<proteinExistence type="predicted"/>